<dbReference type="EMBL" id="FR824110">
    <property type="protein sequence ID" value="CCA19189.1"/>
    <property type="molecule type" value="Genomic_DNA"/>
</dbReference>
<evidence type="ECO:0000259" key="2">
    <source>
        <dbReference type="Pfam" id="PF21049"/>
    </source>
</evidence>
<dbReference type="InterPro" id="IPR048733">
    <property type="entry name" value="CFA69_ARM_dom"/>
</dbReference>
<dbReference type="HOGENOM" id="CLU_291801_0_0_1"/>
<dbReference type="InterPro" id="IPR011989">
    <property type="entry name" value="ARM-like"/>
</dbReference>
<feature type="compositionally biased region" description="Polar residues" evidence="1">
    <location>
        <begin position="959"/>
        <end position="968"/>
    </location>
</feature>
<dbReference type="PANTHER" id="PTHR14716:SF0">
    <property type="entry name" value="CILIA- AND FLAGELLA-ASSOCIATED PROTEIN 69"/>
    <property type="match status" value="1"/>
</dbReference>
<dbReference type="PANTHER" id="PTHR14716">
    <property type="entry name" value="CILIA- AND FLAGELLA-ASSOCIATED PROTEIN 69"/>
    <property type="match status" value="1"/>
</dbReference>
<reference evidence="3" key="1">
    <citation type="journal article" date="2011" name="PLoS Biol.">
        <title>Gene gain and loss during evolution of obligate parasitism in the white rust pathogen of Arabidopsis thaliana.</title>
        <authorList>
            <person name="Kemen E."/>
            <person name="Gardiner A."/>
            <person name="Schultz-Larsen T."/>
            <person name="Kemen A.C."/>
            <person name="Balmuth A.L."/>
            <person name="Robert-Seilaniantz A."/>
            <person name="Bailey K."/>
            <person name="Holub E."/>
            <person name="Studholme D.J."/>
            <person name="Maclean D."/>
            <person name="Jones J.D."/>
        </authorList>
    </citation>
    <scope>NUCLEOTIDE SEQUENCE</scope>
</reference>
<sequence>MTSREEVDDAKFKALCQDQQYSTMNPFIKLFKSLSDPQTATVSSRHLALARNVVYQNEIGWKIESFQLLNKFFQLLRDKLLNDELEFLPILHDAIELCCKPFLRSRSNEELAASEMMGELLRTLSQLLVFQNRKTQTFILEFLLRFNKGECLCPINTKLTADARSFLEAKETGSGSNACNMTDSIPRTNEENIRRLQRHCQSVMRESNVLQSIVQFFEALISCDPVFETFHHPGCLMESKSLGNELILNCASSDQVRETEILYALLNLISEISTHSPSADDFVALGGVRCLVMVLSTIKSPKHEYLYPLVSTFWTLLQSKKVELESKKTYLSRKELLVYYRKQNAMYVLAEESSVAALMRILVMLVQHGSRNQEKRLRNDYMIVIYMLSQRHRATKCYQRVGLTSWLLSCATAMEGASISSSDGSPNQTDVRNYTTTTEEDFEFKCILWRLIAHTACINGEVRYEVIGFRFVEVMLQYVKASFDEFETKKQKKIRKRKLGMPSLQQYETLRILAIDILSMWSSTLQVHFAEVGGHGVLLELIENSAIAGELIDAVWKLFSQYVCSSSNVALQDDMGSLKAVEPCVEAMDLSSSSDTIISALIVASELCRKHFVNRNQFRVANGVHQILMILEHECVRSRVENGPFKAAIHAVRSCVISDAMSELILLGEDGVARILDAMCVSSRALRNQILGVLVELAVNPAFLPSFTSWKSPKDQGRTLNAFQLLLQMVEDVKYDKLCIEVDTPSGGNATTQSDSEIDGNHSSQAIHVLSRSFSSLDQKGRSQRPSSAAFTRLEQALEAAHFHEELDQTVNYEQGCRIGNVPDSHFVPSTKPFKEQFDVSTTRVSTIFSLISPEALDACTLELSVHERLLLESVKEYITLQNAKMWQRVHDTLHHVQIRPIHADAIHIQKQIESGKSTSINVRRAQRSIIAQAKASETEEMEQFYDKIRQHRNQNIQAQYYQSTSPGSRRKLRSKDVPS</sequence>
<feature type="region of interest" description="Disordered" evidence="1">
    <location>
        <begin position="959"/>
        <end position="980"/>
    </location>
</feature>
<feature type="domain" description="Cilia- and flagella-associated protein 69 ARM repeats" evidence="2">
    <location>
        <begin position="29"/>
        <end position="149"/>
    </location>
</feature>
<name>F0WDB7_9STRA</name>
<dbReference type="AlphaFoldDB" id="F0WDB7"/>
<accession>F0WDB7</accession>
<protein>
    <submittedName>
        <fullName evidence="3">Uncharacterized protein AlNc14C65G4637</fullName>
    </submittedName>
</protein>
<reference evidence="3" key="2">
    <citation type="submission" date="2011-02" db="EMBL/GenBank/DDBJ databases">
        <authorList>
            <person name="MacLean D."/>
        </authorList>
    </citation>
    <scope>NUCLEOTIDE SEQUENCE</scope>
</reference>
<dbReference type="Pfam" id="PF21049">
    <property type="entry name" value="CFA69_ARM_rpt"/>
    <property type="match status" value="2"/>
</dbReference>
<dbReference type="InterPro" id="IPR016024">
    <property type="entry name" value="ARM-type_fold"/>
</dbReference>
<gene>
    <name evidence="3" type="primary">AlNc14C65G4637</name>
    <name evidence="3" type="ORF">ALNC14_053320</name>
</gene>
<dbReference type="SUPFAM" id="SSF48371">
    <property type="entry name" value="ARM repeat"/>
    <property type="match status" value="1"/>
</dbReference>
<dbReference type="Gene3D" id="1.25.10.10">
    <property type="entry name" value="Leucine-rich Repeat Variant"/>
    <property type="match status" value="1"/>
</dbReference>
<evidence type="ECO:0000256" key="1">
    <source>
        <dbReference type="SAM" id="MobiDB-lite"/>
    </source>
</evidence>
<evidence type="ECO:0000313" key="3">
    <source>
        <dbReference type="EMBL" id="CCA19189.1"/>
    </source>
</evidence>
<feature type="domain" description="Cilia- and flagella-associated protein 69 ARM repeats" evidence="2">
    <location>
        <begin position="600"/>
        <end position="729"/>
    </location>
</feature>
<proteinExistence type="predicted"/>
<dbReference type="InterPro" id="IPR048732">
    <property type="entry name" value="CFA69"/>
</dbReference>
<organism evidence="3">
    <name type="scientific">Albugo laibachii Nc14</name>
    <dbReference type="NCBI Taxonomy" id="890382"/>
    <lineage>
        <taxon>Eukaryota</taxon>
        <taxon>Sar</taxon>
        <taxon>Stramenopiles</taxon>
        <taxon>Oomycota</taxon>
        <taxon>Peronosporomycetes</taxon>
        <taxon>Albuginales</taxon>
        <taxon>Albuginaceae</taxon>
        <taxon>Albugo</taxon>
    </lineage>
</organism>